<evidence type="ECO:0000313" key="2">
    <source>
        <dbReference type="Proteomes" id="UP000219559"/>
    </source>
</evidence>
<comment type="caution">
    <text evidence="1">The sequence shown here is derived from an EMBL/GenBank/DDBJ whole genome shotgun (WGS) entry which is preliminary data.</text>
</comment>
<protein>
    <submittedName>
        <fullName evidence="1">Uncharacterized protein</fullName>
    </submittedName>
</protein>
<proteinExistence type="predicted"/>
<dbReference type="EMBL" id="NBWU01000002">
    <property type="protein sequence ID" value="PCE64703.1"/>
    <property type="molecule type" value="Genomic_DNA"/>
</dbReference>
<reference evidence="1 2" key="1">
    <citation type="submission" date="2017-04" db="EMBL/GenBank/DDBJ databases">
        <title>A new member of the family Flavobacteriaceae isolated from ascidians.</title>
        <authorList>
            <person name="Chen L."/>
        </authorList>
    </citation>
    <scope>NUCLEOTIDE SEQUENCE [LARGE SCALE GENOMIC DNA]</scope>
    <source>
        <strain evidence="1 2">HQA918</strain>
    </source>
</reference>
<keyword evidence="2" id="KW-1185">Reference proteome</keyword>
<name>A0A2A4G8F3_9FLAO</name>
<sequence>MKLVLITAVAEYKESVCDLFKEAGIDAYSSSDIDGHKDLPEVLLSSNWFSGGTQAGMDSMLYFSFAQKEKVGKLLGAVRQFNAEKAGHNPLHAAVVPIEEYV</sequence>
<gene>
    <name evidence="1" type="ORF">B7P33_05900</name>
</gene>
<dbReference type="AlphaFoldDB" id="A0A2A4G8F3"/>
<accession>A0A2A4G8F3</accession>
<dbReference type="RefSeq" id="WP_097439984.1">
    <property type="nucleotide sequence ID" value="NZ_KZ300476.1"/>
</dbReference>
<dbReference type="OrthoDB" id="1524637at2"/>
<dbReference type="Proteomes" id="UP000219559">
    <property type="component" value="Unassembled WGS sequence"/>
</dbReference>
<evidence type="ECO:0000313" key="1">
    <source>
        <dbReference type="EMBL" id="PCE64703.1"/>
    </source>
</evidence>
<organism evidence="1 2">
    <name type="scientific">Sediminicola luteus</name>
    <dbReference type="NCBI Taxonomy" id="319238"/>
    <lineage>
        <taxon>Bacteria</taxon>
        <taxon>Pseudomonadati</taxon>
        <taxon>Bacteroidota</taxon>
        <taxon>Flavobacteriia</taxon>
        <taxon>Flavobacteriales</taxon>
        <taxon>Flavobacteriaceae</taxon>
        <taxon>Sediminicola</taxon>
    </lineage>
</organism>